<dbReference type="OrthoDB" id="7158404at2"/>
<evidence type="ECO:0000256" key="2">
    <source>
        <dbReference type="ARBA" id="ARBA00022741"/>
    </source>
</evidence>
<dbReference type="PANTHER" id="PTHR45772">
    <property type="entry name" value="CONSERVED COMPONENT OF ABC TRANSPORTER FOR NATURAL AMINO ACIDS-RELATED"/>
    <property type="match status" value="1"/>
</dbReference>
<dbReference type="InterPro" id="IPR027417">
    <property type="entry name" value="P-loop_NTPase"/>
</dbReference>
<keyword evidence="2" id="KW-0547">Nucleotide-binding</keyword>
<sequence length="242" mass="25608">MPALLALENISKRFGAVVVADGIDLSIDEGEALGILGPNGAGKTTLFGMATGTVRPDAGRVLFDGQDITHASPGHRCRLGLARSFQIPQPFSGMTVFENVVVAAAFGNNEREKAVYARCADLLLRCGLADKANKPAGGLTLLDRKRLEFARALATKPRVLLLDEVAGGLTEHECTTLVSLIKDVRASGVAIVWIEHVVHALLATIDRLVVLHGGKLIAQGDPQTVIKSPQVAEIYMGIEADA</sequence>
<dbReference type="CDD" id="cd03219">
    <property type="entry name" value="ABC_Mj1267_LivG_branched"/>
    <property type="match status" value="1"/>
</dbReference>
<dbReference type="GO" id="GO:0042941">
    <property type="term" value="P:D-alanine transmembrane transport"/>
    <property type="evidence" value="ECO:0007669"/>
    <property type="project" value="TreeGrafter"/>
</dbReference>
<keyword evidence="3 5" id="KW-0067">ATP-binding</keyword>
<dbReference type="GO" id="GO:0015808">
    <property type="term" value="P:L-alanine transport"/>
    <property type="evidence" value="ECO:0007669"/>
    <property type="project" value="TreeGrafter"/>
</dbReference>
<organism evidence="5 6">
    <name type="scientific">Pseudolabrys taiwanensis</name>
    <dbReference type="NCBI Taxonomy" id="331696"/>
    <lineage>
        <taxon>Bacteria</taxon>
        <taxon>Pseudomonadati</taxon>
        <taxon>Pseudomonadota</taxon>
        <taxon>Alphaproteobacteria</taxon>
        <taxon>Hyphomicrobiales</taxon>
        <taxon>Xanthobacteraceae</taxon>
        <taxon>Pseudolabrys</taxon>
    </lineage>
</organism>
<proteinExistence type="predicted"/>
<reference evidence="5 6" key="1">
    <citation type="submission" date="2018-07" db="EMBL/GenBank/DDBJ databases">
        <authorList>
            <person name="Quirk P.G."/>
            <person name="Krulwich T.A."/>
        </authorList>
    </citation>
    <scope>NUCLEOTIDE SEQUENCE [LARGE SCALE GENOMIC DNA]</scope>
    <source>
        <strain evidence="5 6">CC-BB4</strain>
    </source>
</reference>
<dbReference type="GO" id="GO:0016887">
    <property type="term" value="F:ATP hydrolysis activity"/>
    <property type="evidence" value="ECO:0007669"/>
    <property type="project" value="InterPro"/>
</dbReference>
<dbReference type="GO" id="GO:0005524">
    <property type="term" value="F:ATP binding"/>
    <property type="evidence" value="ECO:0007669"/>
    <property type="project" value="UniProtKB-KW"/>
</dbReference>
<evidence type="ECO:0000259" key="4">
    <source>
        <dbReference type="PROSITE" id="PS50893"/>
    </source>
</evidence>
<dbReference type="GO" id="GO:0005886">
    <property type="term" value="C:plasma membrane"/>
    <property type="evidence" value="ECO:0007669"/>
    <property type="project" value="TreeGrafter"/>
</dbReference>
<dbReference type="PANTHER" id="PTHR45772:SF7">
    <property type="entry name" value="AMINO ACID ABC TRANSPORTER ATP-BINDING PROTEIN"/>
    <property type="match status" value="1"/>
</dbReference>
<evidence type="ECO:0000256" key="3">
    <source>
        <dbReference type="ARBA" id="ARBA00022840"/>
    </source>
</evidence>
<dbReference type="GO" id="GO:1903806">
    <property type="term" value="P:L-isoleucine import across plasma membrane"/>
    <property type="evidence" value="ECO:0007669"/>
    <property type="project" value="TreeGrafter"/>
</dbReference>
<keyword evidence="1" id="KW-0813">Transport</keyword>
<evidence type="ECO:0000256" key="1">
    <source>
        <dbReference type="ARBA" id="ARBA00022448"/>
    </source>
</evidence>
<dbReference type="GO" id="GO:0015192">
    <property type="term" value="F:L-phenylalanine transmembrane transporter activity"/>
    <property type="evidence" value="ECO:0007669"/>
    <property type="project" value="TreeGrafter"/>
</dbReference>
<protein>
    <submittedName>
        <fullName evidence="5">ABC transporter ATP-binding protein</fullName>
    </submittedName>
</protein>
<dbReference type="PROSITE" id="PS50893">
    <property type="entry name" value="ABC_TRANSPORTER_2"/>
    <property type="match status" value="1"/>
</dbReference>
<dbReference type="Pfam" id="PF00005">
    <property type="entry name" value="ABC_tran"/>
    <property type="match status" value="1"/>
</dbReference>
<dbReference type="InterPro" id="IPR003439">
    <property type="entry name" value="ABC_transporter-like_ATP-bd"/>
</dbReference>
<dbReference type="GO" id="GO:1903805">
    <property type="term" value="P:L-valine import across plasma membrane"/>
    <property type="evidence" value="ECO:0007669"/>
    <property type="project" value="TreeGrafter"/>
</dbReference>
<feature type="domain" description="ABC transporter" evidence="4">
    <location>
        <begin position="5"/>
        <end position="238"/>
    </location>
</feature>
<keyword evidence="6" id="KW-1185">Reference proteome</keyword>
<evidence type="ECO:0000313" key="5">
    <source>
        <dbReference type="EMBL" id="AXK81296.1"/>
    </source>
</evidence>
<dbReference type="SUPFAM" id="SSF52540">
    <property type="entry name" value="P-loop containing nucleoside triphosphate hydrolases"/>
    <property type="match status" value="1"/>
</dbReference>
<dbReference type="GO" id="GO:0015188">
    <property type="term" value="F:L-isoleucine transmembrane transporter activity"/>
    <property type="evidence" value="ECO:0007669"/>
    <property type="project" value="TreeGrafter"/>
</dbReference>
<evidence type="ECO:0000313" key="6">
    <source>
        <dbReference type="Proteomes" id="UP000254889"/>
    </source>
</evidence>
<gene>
    <name evidence="5" type="ORF">DW352_12705</name>
</gene>
<dbReference type="EMBL" id="CP031417">
    <property type="protein sequence ID" value="AXK81296.1"/>
    <property type="molecule type" value="Genomic_DNA"/>
</dbReference>
<dbReference type="Gene3D" id="3.40.50.300">
    <property type="entry name" value="P-loop containing nucleotide triphosphate hydrolases"/>
    <property type="match status" value="1"/>
</dbReference>
<accession>A0A345ZWJ9</accession>
<dbReference type="InterPro" id="IPR003593">
    <property type="entry name" value="AAA+_ATPase"/>
</dbReference>
<dbReference type="GO" id="GO:0005304">
    <property type="term" value="F:L-valine transmembrane transporter activity"/>
    <property type="evidence" value="ECO:0007669"/>
    <property type="project" value="TreeGrafter"/>
</dbReference>
<name>A0A345ZWJ9_9HYPH</name>
<dbReference type="Proteomes" id="UP000254889">
    <property type="component" value="Chromosome"/>
</dbReference>
<dbReference type="AlphaFoldDB" id="A0A345ZWJ9"/>
<dbReference type="InterPro" id="IPR051120">
    <property type="entry name" value="ABC_AA/LPS_Transport"/>
</dbReference>
<dbReference type="KEGG" id="ptaw:DW352_12705"/>
<dbReference type="SMART" id="SM00382">
    <property type="entry name" value="AAA"/>
    <property type="match status" value="1"/>
</dbReference>
<dbReference type="RefSeq" id="WP_115691675.1">
    <property type="nucleotide sequence ID" value="NZ_CP031417.1"/>
</dbReference>